<feature type="region of interest" description="Disordered" evidence="4">
    <location>
        <begin position="150"/>
        <end position="170"/>
    </location>
</feature>
<dbReference type="EMBL" id="MU865919">
    <property type="protein sequence ID" value="KAK4453705.1"/>
    <property type="molecule type" value="Genomic_DNA"/>
</dbReference>
<dbReference type="InterPro" id="IPR036864">
    <property type="entry name" value="Zn2-C6_fun-type_DNA-bd_sf"/>
</dbReference>
<dbReference type="PANTHER" id="PTHR31001:SF87">
    <property type="entry name" value="COL-21"/>
    <property type="match status" value="1"/>
</dbReference>
<keyword evidence="3" id="KW-0539">Nucleus</keyword>
<dbReference type="Gene3D" id="4.10.240.10">
    <property type="entry name" value="Zn(2)-C6 fungal-type DNA-binding domain"/>
    <property type="match status" value="1"/>
</dbReference>
<dbReference type="SUPFAM" id="SSF57701">
    <property type="entry name" value="Zn2/Cys6 DNA-binding domain"/>
    <property type="match status" value="1"/>
</dbReference>
<dbReference type="GO" id="GO:0008270">
    <property type="term" value="F:zinc ion binding"/>
    <property type="evidence" value="ECO:0007669"/>
    <property type="project" value="InterPro"/>
</dbReference>
<dbReference type="PROSITE" id="PS50048">
    <property type="entry name" value="ZN2_CY6_FUNGAL_2"/>
    <property type="match status" value="1"/>
</dbReference>
<dbReference type="Pfam" id="PF00172">
    <property type="entry name" value="Zn_clus"/>
    <property type="match status" value="1"/>
</dbReference>
<name>A0AAV9H131_9PEZI</name>
<dbReference type="CDD" id="cd12148">
    <property type="entry name" value="fungal_TF_MHR"/>
    <property type="match status" value="1"/>
</dbReference>
<organism evidence="6 7">
    <name type="scientific">Podospora aff. communis PSN243</name>
    <dbReference type="NCBI Taxonomy" id="3040156"/>
    <lineage>
        <taxon>Eukaryota</taxon>
        <taxon>Fungi</taxon>
        <taxon>Dikarya</taxon>
        <taxon>Ascomycota</taxon>
        <taxon>Pezizomycotina</taxon>
        <taxon>Sordariomycetes</taxon>
        <taxon>Sordariomycetidae</taxon>
        <taxon>Sordariales</taxon>
        <taxon>Podosporaceae</taxon>
        <taxon>Podospora</taxon>
    </lineage>
</organism>
<sequence length="859" mass="95570">MSLPHFNKTSPGPVPVSRTRLRTKLAQLVPLCVAFGLCSRWLQYQQDRCPLFCIISSQVRRHRNAFCCLASNMSASPSSDDNPMSEVVKGDEPAQDNDAAAQPKRVPRKRRRTVISCTECHRRKQKCDRKLPCTNCISRNKEAACRYETGAPTAKEHRRQSSNTGVHEAERAPVDSIPTKVANFGYSRTGASTLGFLQKIEGAESGLSLSGLNSDASHGESFNTRERYKSLIRQLPARTYIDKLVNLYFENFNWQYYGLDRDVYEKQLAEWYRLPFNLLTSGGPQALPPDLRAFPAMLFQTLASALLVLPVGSDSTFDSLKYAGGMTFEDLAMDYSESGVAILSLLGKRQMSVTTVLAGFLRAAFLKYTALVTEAWHAIGAAIRDAQEIGIHRDSLDPKAKSDDAEAILENQWEIERRRRIWMILVGWDVHTGVVLGRPISTSAGMAQITLPIDAPIPRDRSKTPVRPRSEDDPPTPLTRALWAYHIMVPLRAIVELEKEGAWPKNFSKVDALHQQLLDLESQTPPYFRLENPDTRFDYHPDCYWLPAVRATLPQLMSFNFMALHRPYIFTRPKSRTAALRASLNMLHAQRLHFQSLKPQQYKTFSLFFGTFDAIVLMASIYILFPKEHIELVQNALQHFQWAVERFEAMSERNALAKAALGVLHAIFLCLKKSLGISPQAIKAMLSSPVPPVTSTALSPFPFPFAESPPSTFPSLSVKTDTPDALSPSPHSGTGSGSSTTGTVFTDDLFPESNTLSSDSGGFLPSSFDWASLAPIYATSDLVYNDLGLGLRDDNAAILPSSAWGLDMPGLLGSENAGIVQQQAPEQQQQPQQGMVPFQFEGDFGNDSVWNVLNHYTPF</sequence>
<keyword evidence="2" id="KW-0479">Metal-binding</keyword>
<dbReference type="SMART" id="SM00906">
    <property type="entry name" value="Fungal_trans"/>
    <property type="match status" value="1"/>
</dbReference>
<comment type="caution">
    <text evidence="6">The sequence shown here is derived from an EMBL/GenBank/DDBJ whole genome shotgun (WGS) entry which is preliminary data.</text>
</comment>
<proteinExistence type="predicted"/>
<evidence type="ECO:0000313" key="7">
    <source>
        <dbReference type="Proteomes" id="UP001321760"/>
    </source>
</evidence>
<dbReference type="SMART" id="SM00066">
    <property type="entry name" value="GAL4"/>
    <property type="match status" value="1"/>
</dbReference>
<feature type="domain" description="Zn(2)-C6 fungal-type" evidence="5">
    <location>
        <begin position="116"/>
        <end position="147"/>
    </location>
</feature>
<dbReference type="GO" id="GO:0000981">
    <property type="term" value="F:DNA-binding transcription factor activity, RNA polymerase II-specific"/>
    <property type="evidence" value="ECO:0007669"/>
    <property type="project" value="InterPro"/>
</dbReference>
<dbReference type="GO" id="GO:0006351">
    <property type="term" value="P:DNA-templated transcription"/>
    <property type="evidence" value="ECO:0007669"/>
    <property type="project" value="InterPro"/>
</dbReference>
<dbReference type="AlphaFoldDB" id="A0AAV9H131"/>
<dbReference type="CDD" id="cd00067">
    <property type="entry name" value="GAL4"/>
    <property type="match status" value="1"/>
</dbReference>
<feature type="region of interest" description="Disordered" evidence="4">
    <location>
        <begin position="75"/>
        <end position="109"/>
    </location>
</feature>
<dbReference type="Pfam" id="PF04082">
    <property type="entry name" value="Fungal_trans"/>
    <property type="match status" value="1"/>
</dbReference>
<evidence type="ECO:0000256" key="1">
    <source>
        <dbReference type="ARBA" id="ARBA00004123"/>
    </source>
</evidence>
<feature type="region of interest" description="Disordered" evidence="4">
    <location>
        <begin position="714"/>
        <end position="746"/>
    </location>
</feature>
<dbReference type="GO" id="GO:0003677">
    <property type="term" value="F:DNA binding"/>
    <property type="evidence" value="ECO:0007669"/>
    <property type="project" value="InterPro"/>
</dbReference>
<keyword evidence="7" id="KW-1185">Reference proteome</keyword>
<evidence type="ECO:0000256" key="4">
    <source>
        <dbReference type="SAM" id="MobiDB-lite"/>
    </source>
</evidence>
<gene>
    <name evidence="6" type="ORF">QBC34DRAFT_394794</name>
</gene>
<dbReference type="InterPro" id="IPR050613">
    <property type="entry name" value="Sec_Metabolite_Reg"/>
</dbReference>
<dbReference type="InterPro" id="IPR007219">
    <property type="entry name" value="XnlR_reg_dom"/>
</dbReference>
<reference evidence="6" key="2">
    <citation type="submission" date="2023-05" db="EMBL/GenBank/DDBJ databases">
        <authorList>
            <consortium name="Lawrence Berkeley National Laboratory"/>
            <person name="Steindorff A."/>
            <person name="Hensen N."/>
            <person name="Bonometti L."/>
            <person name="Westerberg I."/>
            <person name="Brannstrom I.O."/>
            <person name="Guillou S."/>
            <person name="Cros-Aarteil S."/>
            <person name="Calhoun S."/>
            <person name="Haridas S."/>
            <person name="Kuo A."/>
            <person name="Mondo S."/>
            <person name="Pangilinan J."/>
            <person name="Riley R."/>
            <person name="Labutti K."/>
            <person name="Andreopoulos B."/>
            <person name="Lipzen A."/>
            <person name="Chen C."/>
            <person name="Yanf M."/>
            <person name="Daum C."/>
            <person name="Ng V."/>
            <person name="Clum A."/>
            <person name="Ohm R."/>
            <person name="Martin F."/>
            <person name="Silar P."/>
            <person name="Natvig D."/>
            <person name="Lalanne C."/>
            <person name="Gautier V."/>
            <person name="Ament-Velasquez S.L."/>
            <person name="Kruys A."/>
            <person name="Hutchinson M.I."/>
            <person name="Powell A.J."/>
            <person name="Barry K."/>
            <person name="Miller A.N."/>
            <person name="Grigoriev I.V."/>
            <person name="Debuchy R."/>
            <person name="Gladieux P."/>
            <person name="Thoren M.H."/>
            <person name="Johannesson H."/>
        </authorList>
    </citation>
    <scope>NUCLEOTIDE SEQUENCE</scope>
    <source>
        <strain evidence="6">PSN243</strain>
    </source>
</reference>
<evidence type="ECO:0000259" key="5">
    <source>
        <dbReference type="PROSITE" id="PS50048"/>
    </source>
</evidence>
<comment type="subcellular location">
    <subcellularLocation>
        <location evidence="1">Nucleus</location>
    </subcellularLocation>
</comment>
<evidence type="ECO:0000313" key="6">
    <source>
        <dbReference type="EMBL" id="KAK4453705.1"/>
    </source>
</evidence>
<evidence type="ECO:0000256" key="3">
    <source>
        <dbReference type="ARBA" id="ARBA00023242"/>
    </source>
</evidence>
<dbReference type="Proteomes" id="UP001321760">
    <property type="component" value="Unassembled WGS sequence"/>
</dbReference>
<evidence type="ECO:0000256" key="2">
    <source>
        <dbReference type="ARBA" id="ARBA00022723"/>
    </source>
</evidence>
<accession>A0AAV9H131</accession>
<dbReference type="PANTHER" id="PTHR31001">
    <property type="entry name" value="UNCHARACTERIZED TRANSCRIPTIONAL REGULATORY PROTEIN"/>
    <property type="match status" value="1"/>
</dbReference>
<dbReference type="GO" id="GO:0005634">
    <property type="term" value="C:nucleus"/>
    <property type="evidence" value="ECO:0007669"/>
    <property type="project" value="UniProtKB-SubCell"/>
</dbReference>
<reference evidence="6" key="1">
    <citation type="journal article" date="2023" name="Mol. Phylogenet. Evol.">
        <title>Genome-scale phylogeny and comparative genomics of the fungal order Sordariales.</title>
        <authorList>
            <person name="Hensen N."/>
            <person name="Bonometti L."/>
            <person name="Westerberg I."/>
            <person name="Brannstrom I.O."/>
            <person name="Guillou S."/>
            <person name="Cros-Aarteil S."/>
            <person name="Calhoun S."/>
            <person name="Haridas S."/>
            <person name="Kuo A."/>
            <person name="Mondo S."/>
            <person name="Pangilinan J."/>
            <person name="Riley R."/>
            <person name="LaButti K."/>
            <person name="Andreopoulos B."/>
            <person name="Lipzen A."/>
            <person name="Chen C."/>
            <person name="Yan M."/>
            <person name="Daum C."/>
            <person name="Ng V."/>
            <person name="Clum A."/>
            <person name="Steindorff A."/>
            <person name="Ohm R.A."/>
            <person name="Martin F."/>
            <person name="Silar P."/>
            <person name="Natvig D.O."/>
            <person name="Lalanne C."/>
            <person name="Gautier V."/>
            <person name="Ament-Velasquez S.L."/>
            <person name="Kruys A."/>
            <person name="Hutchinson M.I."/>
            <person name="Powell A.J."/>
            <person name="Barry K."/>
            <person name="Miller A.N."/>
            <person name="Grigoriev I.V."/>
            <person name="Debuchy R."/>
            <person name="Gladieux P."/>
            <person name="Hiltunen Thoren M."/>
            <person name="Johannesson H."/>
        </authorList>
    </citation>
    <scope>NUCLEOTIDE SEQUENCE</scope>
    <source>
        <strain evidence="6">PSN243</strain>
    </source>
</reference>
<dbReference type="InterPro" id="IPR001138">
    <property type="entry name" value="Zn2Cys6_DnaBD"/>
</dbReference>
<protein>
    <submittedName>
        <fullName evidence="6">Fungal-specific transcription factor domain-containing protein</fullName>
    </submittedName>
</protein>
<dbReference type="PROSITE" id="PS00463">
    <property type="entry name" value="ZN2_CY6_FUNGAL_1"/>
    <property type="match status" value="1"/>
</dbReference>